<comment type="catalytic activity">
    <reaction evidence="10 11">
        <text>D-alanyl-D-alanine + UDP-N-acetyl-alpha-D-muramoyl-L-alanyl-gamma-D-glutamyl-meso-2,6-diaminopimelate + ATP = UDP-N-acetyl-alpha-D-muramoyl-L-alanyl-gamma-D-glutamyl-meso-2,6-diaminopimeloyl-D-alanyl-D-alanine + ADP + phosphate + H(+)</text>
        <dbReference type="Rhea" id="RHEA:28374"/>
        <dbReference type="ChEBI" id="CHEBI:15378"/>
        <dbReference type="ChEBI" id="CHEBI:30616"/>
        <dbReference type="ChEBI" id="CHEBI:43474"/>
        <dbReference type="ChEBI" id="CHEBI:57822"/>
        <dbReference type="ChEBI" id="CHEBI:61386"/>
        <dbReference type="ChEBI" id="CHEBI:83905"/>
        <dbReference type="ChEBI" id="CHEBI:456216"/>
        <dbReference type="EC" id="6.3.2.10"/>
    </reaction>
</comment>
<comment type="function">
    <text evidence="10 11">Involved in cell wall formation. Catalyzes the final step in the synthesis of UDP-N-acetylmuramoyl-pentapeptide, the precursor of murein.</text>
</comment>
<reference evidence="14" key="1">
    <citation type="submission" date="2018-08" db="EMBL/GenBank/DDBJ databases">
        <title>Genome analysis of the thermophilic bacterium of the candidate phylum Aminicenantes from deep subsurface aquifer revealed its physiology and ecological role.</title>
        <authorList>
            <person name="Kadnikov V.V."/>
            <person name="Mardanov A.V."/>
            <person name="Beletsky A.V."/>
            <person name="Karnachuk O.V."/>
            <person name="Ravin N.V."/>
        </authorList>
    </citation>
    <scope>NUCLEOTIDE SEQUENCE [LARGE SCALE GENOMIC DNA]</scope>
    <source>
        <strain evidence="14">BY38</strain>
    </source>
</reference>
<dbReference type="SUPFAM" id="SSF53623">
    <property type="entry name" value="MurD-like peptide ligases, catalytic domain"/>
    <property type="match status" value="1"/>
</dbReference>
<dbReference type="PANTHER" id="PTHR43024:SF1">
    <property type="entry name" value="UDP-N-ACETYLMURAMOYL-TRIPEPTIDE--D-ALANYL-D-ALANINE LIGASE"/>
    <property type="match status" value="1"/>
</dbReference>
<dbReference type="Gene3D" id="3.40.1190.10">
    <property type="entry name" value="Mur-like, catalytic domain"/>
    <property type="match status" value="1"/>
</dbReference>
<feature type="domain" description="Mur ligase central" evidence="13">
    <location>
        <begin position="109"/>
        <end position="297"/>
    </location>
</feature>
<evidence type="ECO:0000313" key="14">
    <source>
        <dbReference type="EMBL" id="RFT15435.1"/>
    </source>
</evidence>
<dbReference type="GO" id="GO:0008360">
    <property type="term" value="P:regulation of cell shape"/>
    <property type="evidence" value="ECO:0007669"/>
    <property type="project" value="UniProtKB-KW"/>
</dbReference>
<evidence type="ECO:0000256" key="7">
    <source>
        <dbReference type="ARBA" id="ARBA00022984"/>
    </source>
</evidence>
<dbReference type="HAMAP" id="MF_02019">
    <property type="entry name" value="MurF"/>
    <property type="match status" value="1"/>
</dbReference>
<evidence type="ECO:0000256" key="11">
    <source>
        <dbReference type="RuleBase" id="RU004136"/>
    </source>
</evidence>
<name>A0A3E2BL02_9BACT</name>
<dbReference type="InterPro" id="IPR013221">
    <property type="entry name" value="Mur_ligase_cen"/>
</dbReference>
<evidence type="ECO:0000256" key="2">
    <source>
        <dbReference type="ARBA" id="ARBA00022598"/>
    </source>
</evidence>
<keyword evidence="6 10" id="KW-0133">Cell shape</keyword>
<dbReference type="InterPro" id="IPR051046">
    <property type="entry name" value="MurCDEF_CellWall_CoF430Synth"/>
</dbReference>
<dbReference type="GO" id="GO:0005524">
    <property type="term" value="F:ATP binding"/>
    <property type="evidence" value="ECO:0007669"/>
    <property type="project" value="UniProtKB-UniRule"/>
</dbReference>
<keyword evidence="4 10" id="KW-0547">Nucleotide-binding</keyword>
<feature type="domain" description="Mur ligase C-terminal" evidence="12">
    <location>
        <begin position="319"/>
        <end position="444"/>
    </location>
</feature>
<dbReference type="InterPro" id="IPR036565">
    <property type="entry name" value="Mur-like_cat_sf"/>
</dbReference>
<keyword evidence="9 10" id="KW-0961">Cell wall biogenesis/degradation</keyword>
<dbReference type="InterPro" id="IPR005863">
    <property type="entry name" value="UDP-N-AcMur_synth"/>
</dbReference>
<dbReference type="InterPro" id="IPR036615">
    <property type="entry name" value="Mur_ligase_C_dom_sf"/>
</dbReference>
<dbReference type="Gene3D" id="3.90.190.20">
    <property type="entry name" value="Mur ligase, C-terminal domain"/>
    <property type="match status" value="1"/>
</dbReference>
<organism evidence="14">
    <name type="scientific">Candidatus Saccharicenans subterraneus</name>
    <dbReference type="NCBI Taxonomy" id="2508984"/>
    <lineage>
        <taxon>Bacteria</taxon>
        <taxon>Candidatus Aminicenantota</taxon>
        <taxon>Candidatus Aminicenantia</taxon>
        <taxon>Candidatus Aminicenantales</taxon>
        <taxon>Candidatus Saccharicenantaceae</taxon>
        <taxon>Candidatus Saccharicenans</taxon>
    </lineage>
</organism>
<evidence type="ECO:0000256" key="6">
    <source>
        <dbReference type="ARBA" id="ARBA00022960"/>
    </source>
</evidence>
<evidence type="ECO:0000256" key="8">
    <source>
        <dbReference type="ARBA" id="ARBA00023306"/>
    </source>
</evidence>
<dbReference type="UniPathway" id="UPA00219"/>
<dbReference type="Gene3D" id="3.40.1390.10">
    <property type="entry name" value="MurE/MurF, N-terminal domain"/>
    <property type="match status" value="1"/>
</dbReference>
<feature type="binding site" evidence="10">
    <location>
        <begin position="111"/>
        <end position="117"/>
    </location>
    <ligand>
        <name>ATP</name>
        <dbReference type="ChEBI" id="CHEBI:30616"/>
    </ligand>
</feature>
<evidence type="ECO:0000256" key="10">
    <source>
        <dbReference type="HAMAP-Rule" id="MF_02019"/>
    </source>
</evidence>
<dbReference type="GO" id="GO:0047480">
    <property type="term" value="F:UDP-N-acetylmuramoyl-tripeptide-D-alanyl-D-alanine ligase activity"/>
    <property type="evidence" value="ECO:0007669"/>
    <property type="project" value="UniProtKB-UniRule"/>
</dbReference>
<comment type="similarity">
    <text evidence="10">Belongs to the MurCDEF family. MurF subfamily.</text>
</comment>
<evidence type="ECO:0000256" key="9">
    <source>
        <dbReference type="ARBA" id="ARBA00023316"/>
    </source>
</evidence>
<dbReference type="GO" id="GO:0008766">
    <property type="term" value="F:UDP-N-acetylmuramoylalanyl-D-glutamyl-2,6-diaminopimelate-D-alanyl-D-alanine ligase activity"/>
    <property type="evidence" value="ECO:0007669"/>
    <property type="project" value="RHEA"/>
</dbReference>
<dbReference type="NCBIfam" id="TIGR01143">
    <property type="entry name" value="murF"/>
    <property type="match status" value="1"/>
</dbReference>
<evidence type="ECO:0000256" key="5">
    <source>
        <dbReference type="ARBA" id="ARBA00022840"/>
    </source>
</evidence>
<protein>
    <recommendedName>
        <fullName evidence="10 11">UDP-N-acetylmuramoyl-tripeptide--D-alanyl-D-alanine ligase</fullName>
        <ecNumber evidence="10 11">6.3.2.10</ecNumber>
    </recommendedName>
    <alternativeName>
        <fullName evidence="10">D-alanyl-D-alanine-adding enzyme</fullName>
    </alternativeName>
</protein>
<dbReference type="PANTHER" id="PTHR43024">
    <property type="entry name" value="UDP-N-ACETYLMURAMOYL-TRIPEPTIDE--D-ALANYL-D-ALANINE LIGASE"/>
    <property type="match status" value="1"/>
</dbReference>
<comment type="caution">
    <text evidence="14">The sequence shown here is derived from an EMBL/GenBank/DDBJ whole genome shotgun (WGS) entry which is preliminary data.</text>
</comment>
<dbReference type="InterPro" id="IPR035911">
    <property type="entry name" value="MurE/MurF_N"/>
</dbReference>
<comment type="subcellular location">
    <subcellularLocation>
        <location evidence="10 11">Cytoplasm</location>
    </subcellularLocation>
</comment>
<evidence type="ECO:0000256" key="4">
    <source>
        <dbReference type="ARBA" id="ARBA00022741"/>
    </source>
</evidence>
<dbReference type="EMBL" id="QUAH01000009">
    <property type="protein sequence ID" value="RFT15435.1"/>
    <property type="molecule type" value="Genomic_DNA"/>
</dbReference>
<dbReference type="GO" id="GO:0005737">
    <property type="term" value="C:cytoplasm"/>
    <property type="evidence" value="ECO:0007669"/>
    <property type="project" value="UniProtKB-SubCell"/>
</dbReference>
<comment type="pathway">
    <text evidence="10 11">Cell wall biogenesis; peptidoglycan biosynthesis.</text>
</comment>
<dbReference type="Pfam" id="PF02875">
    <property type="entry name" value="Mur_ligase_C"/>
    <property type="match status" value="1"/>
</dbReference>
<keyword evidence="7 10" id="KW-0573">Peptidoglycan synthesis</keyword>
<proteinExistence type="inferred from homology"/>
<dbReference type="SUPFAM" id="SSF63418">
    <property type="entry name" value="MurE/MurF N-terminal domain"/>
    <property type="match status" value="1"/>
</dbReference>
<dbReference type="InterPro" id="IPR004101">
    <property type="entry name" value="Mur_ligase_C"/>
</dbReference>
<keyword evidence="2 10" id="KW-0436">Ligase</keyword>
<evidence type="ECO:0000259" key="12">
    <source>
        <dbReference type="Pfam" id="PF02875"/>
    </source>
</evidence>
<evidence type="ECO:0000256" key="1">
    <source>
        <dbReference type="ARBA" id="ARBA00022490"/>
    </source>
</evidence>
<accession>A0A3E2BL02</accession>
<keyword evidence="8 10" id="KW-0131">Cell cycle</keyword>
<keyword evidence="3 10" id="KW-0132">Cell division</keyword>
<keyword evidence="5 10" id="KW-0067">ATP-binding</keyword>
<dbReference type="AlphaFoldDB" id="A0A3E2BL02"/>
<dbReference type="Proteomes" id="UP000257323">
    <property type="component" value="Unassembled WGS sequence"/>
</dbReference>
<dbReference type="GO" id="GO:0071555">
    <property type="term" value="P:cell wall organization"/>
    <property type="evidence" value="ECO:0007669"/>
    <property type="project" value="UniProtKB-KW"/>
</dbReference>
<keyword evidence="1 10" id="KW-0963">Cytoplasm</keyword>
<dbReference type="Pfam" id="PF08245">
    <property type="entry name" value="Mur_ligase_M"/>
    <property type="match status" value="1"/>
</dbReference>
<gene>
    <name evidence="10" type="primary">murF</name>
    <name evidence="14" type="ORF">OP8BY_0325</name>
</gene>
<evidence type="ECO:0000259" key="13">
    <source>
        <dbReference type="Pfam" id="PF08245"/>
    </source>
</evidence>
<dbReference type="EC" id="6.3.2.10" evidence="10 11"/>
<evidence type="ECO:0000256" key="3">
    <source>
        <dbReference type="ARBA" id="ARBA00022618"/>
    </source>
</evidence>
<dbReference type="GO" id="GO:0051301">
    <property type="term" value="P:cell division"/>
    <property type="evidence" value="ECO:0007669"/>
    <property type="project" value="UniProtKB-KW"/>
</dbReference>
<sequence length="462" mass="50276">MAGLFLGQVARLVGGRLLQGRSETLILSYTFDSRQAAPGALFFALKDRRDGHQFVRDAYEKGAVAACISEEVSGLPPDFGLIRVDDTLKALQTLAARWLELHPVKIVGITGSLGKTSTKEFTARLLQEKFRVLKSPGNFNNQIGLPISILSIDGSQDIAVLEMGMSQRGEIRKLTEIAPPDVAVITAIAPVHLEFFRDLEDIAQAKKEILDGARPGALAVLNGDDPLLRKMGESWSGGRVLYYGSGQDFPVRAENIEHLGLEGIRFDLVLGKERSSLRVPFLNRALVSNLLAACAVAHSFGLKLGEILPALRDLPAVEHRGQLLELKNGIRVYDDSYNSNPVALKSVLESLGHIPAPRKIAVLGDMLELGPQEIDFHRQAGRSLPDNGWNVLVTVGPRARQLAEGAVERGFDPGSVHSFDEALETAGWLLKFLKAGDLVLVKGSHGLALDRIVNFLKKEMEA</sequence>
<dbReference type="GO" id="GO:0009252">
    <property type="term" value="P:peptidoglycan biosynthetic process"/>
    <property type="evidence" value="ECO:0007669"/>
    <property type="project" value="UniProtKB-UniRule"/>
</dbReference>
<dbReference type="SUPFAM" id="SSF53244">
    <property type="entry name" value="MurD-like peptide ligases, peptide-binding domain"/>
    <property type="match status" value="1"/>
</dbReference>